<evidence type="ECO:0000313" key="3">
    <source>
        <dbReference type="EMBL" id="KAF5761305.1"/>
    </source>
</evidence>
<dbReference type="EMBL" id="CM007905">
    <property type="protein sequence ID" value="OTF92394.1"/>
    <property type="molecule type" value="Genomic_DNA"/>
</dbReference>
<dbReference type="InParanoid" id="A0A251S1A3"/>
<dbReference type="SUPFAM" id="SSF57850">
    <property type="entry name" value="RING/U-box"/>
    <property type="match status" value="1"/>
</dbReference>
<evidence type="ECO:0000313" key="5">
    <source>
        <dbReference type="Proteomes" id="UP000215914"/>
    </source>
</evidence>
<keyword evidence="1" id="KW-0812">Transmembrane</keyword>
<protein>
    <submittedName>
        <fullName evidence="4">Putative zinc finger, RING/FYVE/PHD-type</fullName>
    </submittedName>
    <submittedName>
        <fullName evidence="3">Zinc finger, RING-type</fullName>
    </submittedName>
</protein>
<reference evidence="4" key="2">
    <citation type="submission" date="2017-02" db="EMBL/GenBank/DDBJ databases">
        <title>Sunflower complete genome.</title>
        <authorList>
            <person name="Langlade N."/>
            <person name="Munos S."/>
        </authorList>
    </citation>
    <scope>NUCLEOTIDE SEQUENCE [LARGE SCALE GENOMIC DNA]</scope>
    <source>
        <tissue evidence="4">Leaves</tissue>
    </source>
</reference>
<dbReference type="EMBL" id="MNCJ02000331">
    <property type="protein sequence ID" value="KAF5761305.1"/>
    <property type="molecule type" value="Genomic_DNA"/>
</dbReference>
<organism evidence="4 5">
    <name type="scientific">Helianthus annuus</name>
    <name type="common">Common sunflower</name>
    <dbReference type="NCBI Taxonomy" id="4232"/>
    <lineage>
        <taxon>Eukaryota</taxon>
        <taxon>Viridiplantae</taxon>
        <taxon>Streptophyta</taxon>
        <taxon>Embryophyta</taxon>
        <taxon>Tracheophyta</taxon>
        <taxon>Spermatophyta</taxon>
        <taxon>Magnoliopsida</taxon>
        <taxon>eudicotyledons</taxon>
        <taxon>Gunneridae</taxon>
        <taxon>Pentapetalae</taxon>
        <taxon>asterids</taxon>
        <taxon>campanulids</taxon>
        <taxon>Asterales</taxon>
        <taxon>Asteraceae</taxon>
        <taxon>Asteroideae</taxon>
        <taxon>Heliantheae alliance</taxon>
        <taxon>Heliantheae</taxon>
        <taxon>Helianthus</taxon>
    </lineage>
</organism>
<dbReference type="FunCoup" id="A0A251S1A3">
    <property type="interactions" value="31"/>
</dbReference>
<proteinExistence type="predicted"/>
<dbReference type="GO" id="GO:0016567">
    <property type="term" value="P:protein ubiquitination"/>
    <property type="evidence" value="ECO:0000318"/>
    <property type="project" value="GO_Central"/>
</dbReference>
<accession>A0A251S1A3</accession>
<dbReference type="InterPro" id="IPR013083">
    <property type="entry name" value="Znf_RING/FYVE/PHD"/>
</dbReference>
<name>A0A251S1A3_HELAN</name>
<reference evidence="3" key="3">
    <citation type="submission" date="2020-06" db="EMBL/GenBank/DDBJ databases">
        <title>Helianthus annuus Genome sequencing and assembly Release 2.</title>
        <authorList>
            <person name="Gouzy J."/>
            <person name="Langlade N."/>
            <person name="Munos S."/>
        </authorList>
    </citation>
    <scope>NUCLEOTIDE SEQUENCE</scope>
    <source>
        <tissue evidence="3">Leaves</tissue>
    </source>
</reference>
<feature type="domain" description="RING-type" evidence="2">
    <location>
        <begin position="62"/>
        <end position="86"/>
    </location>
</feature>
<dbReference type="Gramene" id="mRNA:HanXRQr2_Chr16g0763491">
    <property type="protein sequence ID" value="mRNA:HanXRQr2_Chr16g0763491"/>
    <property type="gene ID" value="HanXRQr2_Chr16g0763491"/>
</dbReference>
<dbReference type="Pfam" id="PF17123">
    <property type="entry name" value="zf-RING_11"/>
    <property type="match status" value="1"/>
</dbReference>
<keyword evidence="5" id="KW-1185">Reference proteome</keyword>
<evidence type="ECO:0000313" key="4">
    <source>
        <dbReference type="EMBL" id="OTF92394.1"/>
    </source>
</evidence>
<keyword evidence="1" id="KW-0472">Membrane</keyword>
<sequence>MNNDQIVANFSTIISIILTNKSTILITVIAVTLLRYILKTLHNRRQFPILTVKQTATKPVYCTVCLYDVVKGQRYRRLPKCHHCFHLYETSGYGEPHLQGDGPSRHRHVGVA</sequence>
<reference evidence="3 5" key="1">
    <citation type="journal article" date="2017" name="Nature">
        <title>The sunflower genome provides insights into oil metabolism, flowering and Asterid evolution.</title>
        <authorList>
            <person name="Badouin H."/>
            <person name="Gouzy J."/>
            <person name="Grassa C.J."/>
            <person name="Murat F."/>
            <person name="Staton S.E."/>
            <person name="Cottret L."/>
            <person name="Lelandais-Briere C."/>
            <person name="Owens G.L."/>
            <person name="Carrere S."/>
            <person name="Mayjonade B."/>
            <person name="Legrand L."/>
            <person name="Gill N."/>
            <person name="Kane N.C."/>
            <person name="Bowers J.E."/>
            <person name="Hubner S."/>
            <person name="Bellec A."/>
            <person name="Berard A."/>
            <person name="Berges H."/>
            <person name="Blanchet N."/>
            <person name="Boniface M.C."/>
            <person name="Brunel D."/>
            <person name="Catrice O."/>
            <person name="Chaidir N."/>
            <person name="Claudel C."/>
            <person name="Donnadieu C."/>
            <person name="Faraut T."/>
            <person name="Fievet G."/>
            <person name="Helmstetter N."/>
            <person name="King M."/>
            <person name="Knapp S.J."/>
            <person name="Lai Z."/>
            <person name="Le Paslier M.C."/>
            <person name="Lippi Y."/>
            <person name="Lorenzon L."/>
            <person name="Mandel J.R."/>
            <person name="Marage G."/>
            <person name="Marchand G."/>
            <person name="Marquand E."/>
            <person name="Bret-Mestries E."/>
            <person name="Morien E."/>
            <person name="Nambeesan S."/>
            <person name="Nguyen T."/>
            <person name="Pegot-Espagnet P."/>
            <person name="Pouilly N."/>
            <person name="Raftis F."/>
            <person name="Sallet E."/>
            <person name="Schiex T."/>
            <person name="Thomas J."/>
            <person name="Vandecasteele C."/>
            <person name="Vares D."/>
            <person name="Vear F."/>
            <person name="Vautrin S."/>
            <person name="Crespi M."/>
            <person name="Mangin B."/>
            <person name="Burke J.M."/>
            <person name="Salse J."/>
            <person name="Munos S."/>
            <person name="Vincourt P."/>
            <person name="Rieseberg L.H."/>
            <person name="Langlade N.B."/>
        </authorList>
    </citation>
    <scope>NUCLEOTIDE SEQUENCE [LARGE SCALE GENOMIC DNA]</scope>
    <source>
        <strain evidence="5">cv. SF193</strain>
        <tissue evidence="3">Leaves</tissue>
    </source>
</reference>
<evidence type="ECO:0000256" key="1">
    <source>
        <dbReference type="SAM" id="Phobius"/>
    </source>
</evidence>
<dbReference type="InterPro" id="IPR001841">
    <property type="entry name" value="Znf_RING"/>
</dbReference>
<gene>
    <name evidence="4" type="ORF">HannXRQ_Chr16g0521381</name>
    <name evidence="3" type="ORF">HanXRQr2_Chr16g0763491</name>
</gene>
<dbReference type="AlphaFoldDB" id="A0A251S1A3"/>
<dbReference type="OrthoDB" id="8062037at2759"/>
<keyword evidence="1" id="KW-1133">Transmembrane helix</keyword>
<evidence type="ECO:0000259" key="2">
    <source>
        <dbReference type="Pfam" id="PF17123"/>
    </source>
</evidence>
<dbReference type="Gene3D" id="3.30.40.10">
    <property type="entry name" value="Zinc/RING finger domain, C3HC4 (zinc finger)"/>
    <property type="match status" value="1"/>
</dbReference>
<feature type="transmembrane region" description="Helical" evidence="1">
    <location>
        <begin position="12"/>
        <end position="38"/>
    </location>
</feature>
<dbReference type="Proteomes" id="UP000215914">
    <property type="component" value="Chromosome 16"/>
</dbReference>
<dbReference type="UniPathway" id="UPA00143"/>